<dbReference type="EMBL" id="JAATWM020000061">
    <property type="protein sequence ID" value="KAF9869951.1"/>
    <property type="molecule type" value="Genomic_DNA"/>
</dbReference>
<dbReference type="PANTHER" id="PTHR31263">
    <property type="entry name" value="CELLULASE FAMILY PROTEIN (AFU_ORTHOLOGUE AFUA_5G14560)"/>
    <property type="match status" value="1"/>
</dbReference>
<dbReference type="InterPro" id="IPR001547">
    <property type="entry name" value="Glyco_hydro_5"/>
</dbReference>
<evidence type="ECO:0000256" key="6">
    <source>
        <dbReference type="SAM" id="SignalP"/>
    </source>
</evidence>
<keyword evidence="6" id="KW-0732">Signal</keyword>
<dbReference type="RefSeq" id="XP_038739412.1">
    <property type="nucleotide sequence ID" value="XM_038895273.1"/>
</dbReference>
<keyword evidence="5" id="KW-0812">Transmembrane</keyword>
<name>A0A9P6HW25_9PEZI</name>
<comment type="similarity">
    <text evidence="1 4">Belongs to the glycosyl hydrolase 5 (cellulase A) family.</text>
</comment>
<reference evidence="8" key="1">
    <citation type="submission" date="2020-03" db="EMBL/GenBank/DDBJ databases">
        <authorList>
            <person name="He L."/>
        </authorList>
    </citation>
    <scope>NUCLEOTIDE SEQUENCE</scope>
    <source>
        <strain evidence="8">CkLH20</strain>
    </source>
</reference>
<evidence type="ECO:0000256" key="5">
    <source>
        <dbReference type="SAM" id="Phobius"/>
    </source>
</evidence>
<evidence type="ECO:0000256" key="3">
    <source>
        <dbReference type="ARBA" id="ARBA00023295"/>
    </source>
</evidence>
<dbReference type="Pfam" id="PF00150">
    <property type="entry name" value="Cellulase"/>
    <property type="match status" value="1"/>
</dbReference>
<feature type="transmembrane region" description="Helical" evidence="5">
    <location>
        <begin position="459"/>
        <end position="482"/>
    </location>
</feature>
<evidence type="ECO:0000256" key="1">
    <source>
        <dbReference type="ARBA" id="ARBA00005641"/>
    </source>
</evidence>
<keyword evidence="5" id="KW-0472">Membrane</keyword>
<dbReference type="Proteomes" id="UP000781932">
    <property type="component" value="Unassembled WGS sequence"/>
</dbReference>
<feature type="domain" description="Glycoside hydrolase family 5" evidence="7">
    <location>
        <begin position="73"/>
        <end position="387"/>
    </location>
</feature>
<proteinExistence type="inferred from homology"/>
<evidence type="ECO:0000259" key="7">
    <source>
        <dbReference type="Pfam" id="PF00150"/>
    </source>
</evidence>
<reference evidence="8" key="2">
    <citation type="submission" date="2020-11" db="EMBL/GenBank/DDBJ databases">
        <title>Whole genome sequencing of Colletotrichum sp.</title>
        <authorList>
            <person name="Li H."/>
        </authorList>
    </citation>
    <scope>NUCLEOTIDE SEQUENCE</scope>
    <source>
        <strain evidence="8">CkLH20</strain>
    </source>
</reference>
<dbReference type="GO" id="GO:0004553">
    <property type="term" value="F:hydrolase activity, hydrolyzing O-glycosyl compounds"/>
    <property type="evidence" value="ECO:0007669"/>
    <property type="project" value="InterPro"/>
</dbReference>
<comment type="caution">
    <text evidence="8">The sequence shown here is derived from an EMBL/GenBank/DDBJ whole genome shotgun (WGS) entry which is preliminary data.</text>
</comment>
<dbReference type="SUPFAM" id="SSF51445">
    <property type="entry name" value="(Trans)glycosidases"/>
    <property type="match status" value="1"/>
</dbReference>
<accession>A0A9P6HW25</accession>
<keyword evidence="2 4" id="KW-0378">Hydrolase</keyword>
<dbReference type="AlphaFoldDB" id="A0A9P6HW25"/>
<evidence type="ECO:0000313" key="8">
    <source>
        <dbReference type="EMBL" id="KAF9869951.1"/>
    </source>
</evidence>
<dbReference type="GeneID" id="62168347"/>
<feature type="chain" id="PRO_5040413934" evidence="6">
    <location>
        <begin position="22"/>
        <end position="483"/>
    </location>
</feature>
<organism evidence="8 9">
    <name type="scientific">Colletotrichum karsti</name>
    <dbReference type="NCBI Taxonomy" id="1095194"/>
    <lineage>
        <taxon>Eukaryota</taxon>
        <taxon>Fungi</taxon>
        <taxon>Dikarya</taxon>
        <taxon>Ascomycota</taxon>
        <taxon>Pezizomycotina</taxon>
        <taxon>Sordariomycetes</taxon>
        <taxon>Hypocreomycetidae</taxon>
        <taxon>Glomerellales</taxon>
        <taxon>Glomerellaceae</taxon>
        <taxon>Colletotrichum</taxon>
        <taxon>Colletotrichum boninense species complex</taxon>
    </lineage>
</organism>
<evidence type="ECO:0000313" key="9">
    <source>
        <dbReference type="Proteomes" id="UP000781932"/>
    </source>
</evidence>
<keyword evidence="3 4" id="KW-0326">Glycosidase</keyword>
<feature type="signal peptide" evidence="6">
    <location>
        <begin position="1"/>
        <end position="21"/>
    </location>
</feature>
<keyword evidence="5" id="KW-1133">Transmembrane helix</keyword>
<evidence type="ECO:0000256" key="2">
    <source>
        <dbReference type="ARBA" id="ARBA00022801"/>
    </source>
</evidence>
<evidence type="ECO:0000256" key="4">
    <source>
        <dbReference type="RuleBase" id="RU361153"/>
    </source>
</evidence>
<gene>
    <name evidence="8" type="ORF">CkaCkLH20_12560</name>
</gene>
<protein>
    <submittedName>
        <fullName evidence="8">Endo-beta-1</fullName>
    </submittedName>
</protein>
<keyword evidence="9" id="KW-1185">Reference proteome</keyword>
<sequence length="483" mass="53733">MRRNSIVAVLLAAAAAPFTVAFEELLQRRDLRQPLPLSVDGRWILDAKNESIALVGVNWPGHLETMLPEGLQYQSVSNIVTKIAEIGFNSVRLTFASEMVDDIVERGGDVSLKVTLEKALGSENGTKVMKQIMKNNPSFNESTKRLDIWNAVAGELAKQDLFLHLDNHVSKAVWCCDPFDGNSWFGDTHFNTSNWVRSLSFMAEHGKANWKSFSSMGLRNELRPPLDNPQPPAELDLWETWKTRMLQGANAIHNANPEILIFFGGRLGDKDIGDPVRGSSLAEPNFNFSIAEQPFKNKFVFELHQYDSDLLRLYIVGDQGSFNETFDVLGGNTTTASLPGSNKAPLVISEWGHDQTDKSGVYKQEFHKFLFDYMIGRSLHWMVWTIGGSYYVREGKADYDETWGLLDHKWDSFQGKDSIKALQAEMRATYKSLNQSMPPATKDVGKGSGGVHSPQLRGAAAGVSSSLFVAFAFALVVAFTTVL</sequence>
<dbReference type="PANTHER" id="PTHR31263:SF0">
    <property type="entry name" value="CELLULASE FAMILY PROTEIN (AFU_ORTHOLOGUE AFUA_5G14560)"/>
    <property type="match status" value="1"/>
</dbReference>
<dbReference type="GO" id="GO:0000272">
    <property type="term" value="P:polysaccharide catabolic process"/>
    <property type="evidence" value="ECO:0007669"/>
    <property type="project" value="InterPro"/>
</dbReference>
<dbReference type="InterPro" id="IPR017853">
    <property type="entry name" value="GH"/>
</dbReference>
<dbReference type="Gene3D" id="3.20.20.80">
    <property type="entry name" value="Glycosidases"/>
    <property type="match status" value="1"/>
</dbReference>
<dbReference type="OrthoDB" id="442731at2759"/>